<keyword evidence="2" id="KW-1185">Reference proteome</keyword>
<dbReference type="AlphaFoldDB" id="A0A2T4U3Z2"/>
<protein>
    <submittedName>
        <fullName evidence="1">Uncharacterized protein</fullName>
    </submittedName>
</protein>
<gene>
    <name evidence="1" type="ORF">C6Y45_13075</name>
</gene>
<accession>A0A2T4U3Z2</accession>
<name>A0A2T4U3Z2_9BACI</name>
<reference evidence="1 2" key="1">
    <citation type="submission" date="2018-03" db="EMBL/GenBank/DDBJ databases">
        <title>Alkalicoccus saliphilus sp. nov., isolated from a mineral pool.</title>
        <authorList>
            <person name="Zhao B."/>
        </authorList>
    </citation>
    <scope>NUCLEOTIDE SEQUENCE [LARGE SCALE GENOMIC DNA]</scope>
    <source>
        <strain evidence="1 2">6AG</strain>
    </source>
</reference>
<proteinExistence type="predicted"/>
<comment type="caution">
    <text evidence="1">The sequence shown here is derived from an EMBL/GenBank/DDBJ whole genome shotgun (WGS) entry which is preliminary data.</text>
</comment>
<organism evidence="1 2">
    <name type="scientific">Alkalicoccus saliphilus</name>
    <dbReference type="NCBI Taxonomy" id="200989"/>
    <lineage>
        <taxon>Bacteria</taxon>
        <taxon>Bacillati</taxon>
        <taxon>Bacillota</taxon>
        <taxon>Bacilli</taxon>
        <taxon>Bacillales</taxon>
        <taxon>Bacillaceae</taxon>
        <taxon>Alkalicoccus</taxon>
    </lineage>
</organism>
<evidence type="ECO:0000313" key="1">
    <source>
        <dbReference type="EMBL" id="PTL38121.1"/>
    </source>
</evidence>
<evidence type="ECO:0000313" key="2">
    <source>
        <dbReference type="Proteomes" id="UP000240509"/>
    </source>
</evidence>
<dbReference type="Proteomes" id="UP000240509">
    <property type="component" value="Unassembled WGS sequence"/>
</dbReference>
<dbReference type="EMBL" id="PZJJ01000024">
    <property type="protein sequence ID" value="PTL38121.1"/>
    <property type="molecule type" value="Genomic_DNA"/>
</dbReference>
<sequence>MVKCIVIDLVKVVLYRHLRSSLSAFHDIDKGIRTTSFRKRSKIFKMFEKGSPVCIFRKKQFYEFLETDGGGGYVLWW</sequence>